<feature type="transmembrane region" description="Helical" evidence="1">
    <location>
        <begin position="99"/>
        <end position="121"/>
    </location>
</feature>
<dbReference type="PATRIC" id="fig|1365257.3.peg.1693"/>
<dbReference type="RefSeq" id="WP_063380684.1">
    <property type="nucleotide sequence ID" value="NZ_AUXX01000011.1"/>
</dbReference>
<keyword evidence="1" id="KW-1133">Transmembrane helix</keyword>
<accession>A0A167N9Q6</accession>
<comment type="caution">
    <text evidence="2">The sequence shown here is derived from an EMBL/GenBank/DDBJ whole genome shotgun (WGS) entry which is preliminary data.</text>
</comment>
<name>A0A167N9Q6_9GAMM</name>
<evidence type="ECO:0000313" key="3">
    <source>
        <dbReference type="Proteomes" id="UP000076661"/>
    </source>
</evidence>
<gene>
    <name evidence="2" type="ORF">N478_16385</name>
</gene>
<feature type="transmembrane region" description="Helical" evidence="1">
    <location>
        <begin position="152"/>
        <end position="176"/>
    </location>
</feature>
<sequence length="362" mass="40416">MSSFEERLKQVEERLNRQELLGASLGSVIGAAISIAVWFQVYMFNPKLGVLMLPVSGAIIGLFVRFFGRGYLEWFSTIACMVYAITTLVAWYMEIVIGGHIPLIVLAGLFFAGGGVANYFAKLSMPIVLEEAFERLKLSDNFPEKGTNIKGITAVIFSSTLALGVTYGVTFMFVIFNYQLQSVQEASVEQAQQQRIARKEIEVTEDALSQFTTSQALLYAHAYFSGYKFTELGSYTRDFPRSMHKSQMILEHLMKARGDRRAQFILGVLLQGNRGERLVNSAAEQGDHYAVLYKAFYAGCNADASTGNQILDNLYPTVKESAIKSEIESVRSYGYEPVCAEIAKAHFPHSFVRGYIELLRLP</sequence>
<proteinExistence type="predicted"/>
<feature type="transmembrane region" description="Helical" evidence="1">
    <location>
        <begin position="74"/>
        <end position="93"/>
    </location>
</feature>
<reference evidence="2 3" key="1">
    <citation type="submission" date="2013-07" db="EMBL/GenBank/DDBJ databases">
        <title>Comparative Genomic and Metabolomic Analysis of Twelve Strains of Pseudoalteromonas luteoviolacea.</title>
        <authorList>
            <person name="Vynne N.G."/>
            <person name="Mansson M."/>
            <person name="Gram L."/>
        </authorList>
    </citation>
    <scope>NUCLEOTIDE SEQUENCE [LARGE SCALE GENOMIC DNA]</scope>
    <source>
        <strain evidence="2 3">S4060-1</strain>
    </source>
</reference>
<keyword evidence="1" id="KW-0472">Membrane</keyword>
<feature type="transmembrane region" description="Helical" evidence="1">
    <location>
        <begin position="48"/>
        <end position="67"/>
    </location>
</feature>
<protein>
    <submittedName>
        <fullName evidence="2">Uncharacterized protein</fullName>
    </submittedName>
</protein>
<dbReference type="EMBL" id="AUXX01000011">
    <property type="protein sequence ID" value="KZN67799.1"/>
    <property type="molecule type" value="Genomic_DNA"/>
</dbReference>
<keyword evidence="1" id="KW-0812">Transmembrane</keyword>
<dbReference type="AlphaFoldDB" id="A0A167N9Q6"/>
<organism evidence="2 3">
    <name type="scientific">Pseudoalteromonas luteoviolacea S4060-1</name>
    <dbReference type="NCBI Taxonomy" id="1365257"/>
    <lineage>
        <taxon>Bacteria</taxon>
        <taxon>Pseudomonadati</taxon>
        <taxon>Pseudomonadota</taxon>
        <taxon>Gammaproteobacteria</taxon>
        <taxon>Alteromonadales</taxon>
        <taxon>Pseudoalteromonadaceae</taxon>
        <taxon>Pseudoalteromonas</taxon>
    </lineage>
</organism>
<evidence type="ECO:0000313" key="2">
    <source>
        <dbReference type="EMBL" id="KZN67799.1"/>
    </source>
</evidence>
<evidence type="ECO:0000256" key="1">
    <source>
        <dbReference type="SAM" id="Phobius"/>
    </source>
</evidence>
<feature type="transmembrane region" description="Helical" evidence="1">
    <location>
        <begin position="20"/>
        <end position="42"/>
    </location>
</feature>
<dbReference type="Proteomes" id="UP000076661">
    <property type="component" value="Unassembled WGS sequence"/>
</dbReference>